<name>A0A4V2PBH3_9NOCA</name>
<feature type="region of interest" description="Disordered" evidence="1">
    <location>
        <begin position="75"/>
        <end position="97"/>
    </location>
</feature>
<organism evidence="2 3">
    <name type="scientific">Nocardia alba</name>
    <dbReference type="NCBI Taxonomy" id="225051"/>
    <lineage>
        <taxon>Bacteria</taxon>
        <taxon>Bacillati</taxon>
        <taxon>Actinomycetota</taxon>
        <taxon>Actinomycetes</taxon>
        <taxon>Mycobacteriales</taxon>
        <taxon>Nocardiaceae</taxon>
        <taxon>Nocardia</taxon>
    </lineage>
</organism>
<feature type="compositionally biased region" description="Low complexity" evidence="1">
    <location>
        <begin position="183"/>
        <end position="200"/>
    </location>
</feature>
<dbReference type="Proteomes" id="UP000294856">
    <property type="component" value="Unassembled WGS sequence"/>
</dbReference>
<protein>
    <submittedName>
        <fullName evidence="2">Uncharacterized protein</fullName>
    </submittedName>
</protein>
<accession>A0A4V2PBH3</accession>
<evidence type="ECO:0000256" key="1">
    <source>
        <dbReference type="SAM" id="MobiDB-lite"/>
    </source>
</evidence>
<proteinExistence type="predicted"/>
<gene>
    <name evidence="2" type="ORF">DFR71_3497</name>
</gene>
<evidence type="ECO:0000313" key="2">
    <source>
        <dbReference type="EMBL" id="TCJ97455.1"/>
    </source>
</evidence>
<comment type="caution">
    <text evidence="2">The sequence shown here is derived from an EMBL/GenBank/DDBJ whole genome shotgun (WGS) entry which is preliminary data.</text>
</comment>
<feature type="region of interest" description="Disordered" evidence="1">
    <location>
        <begin position="180"/>
        <end position="200"/>
    </location>
</feature>
<feature type="compositionally biased region" description="Basic and acidic residues" evidence="1">
    <location>
        <begin position="82"/>
        <end position="97"/>
    </location>
</feature>
<reference evidence="2 3" key="1">
    <citation type="submission" date="2019-03" db="EMBL/GenBank/DDBJ databases">
        <title>Genomic Encyclopedia of Type Strains, Phase IV (KMG-IV): sequencing the most valuable type-strain genomes for metagenomic binning, comparative biology and taxonomic classification.</title>
        <authorList>
            <person name="Goeker M."/>
        </authorList>
    </citation>
    <scope>NUCLEOTIDE SEQUENCE [LARGE SCALE GENOMIC DNA]</scope>
    <source>
        <strain evidence="2 3">DSM 44684</strain>
    </source>
</reference>
<dbReference type="EMBL" id="SMFR01000002">
    <property type="protein sequence ID" value="TCJ97455.1"/>
    <property type="molecule type" value="Genomic_DNA"/>
</dbReference>
<keyword evidence="3" id="KW-1185">Reference proteome</keyword>
<sequence length="200" mass="21404">MNSDLDEIAIVSTVKAGRRALRVEIADPRQDPGTPGWRCVYRVVGGPAHTAHGPDRLAAIYAALVDISDAATLASATGNPTDPHHARIPEDPRLPVDDRPVSAVKAREFGPPLGAKAVQTTEGPVVITLGRPRQDPERPHTYLCPFRIDDRTEAFGQGIDEVRAVISAVRGVGSILGIPLDWPGSRTPPSRPSPGSRRSR</sequence>
<evidence type="ECO:0000313" key="3">
    <source>
        <dbReference type="Proteomes" id="UP000294856"/>
    </source>
</evidence>
<dbReference type="STRING" id="1210063.GCA_001612665_01158"/>
<dbReference type="AlphaFoldDB" id="A0A4V2PBH3"/>